<evidence type="ECO:0000313" key="5">
    <source>
        <dbReference type="Proteomes" id="UP000824890"/>
    </source>
</evidence>
<protein>
    <recommendedName>
        <fullName evidence="3">Alpha/beta hydrolase fold-3 domain-containing protein</fullName>
    </recommendedName>
</protein>
<dbReference type="PANTHER" id="PTHR23024">
    <property type="entry name" value="ARYLACETAMIDE DEACETYLASE"/>
    <property type="match status" value="1"/>
</dbReference>
<comment type="caution">
    <text evidence="4">The sequence shown here is derived from an EMBL/GenBank/DDBJ whole genome shotgun (WGS) entry which is preliminary data.</text>
</comment>
<proteinExistence type="inferred from homology"/>
<dbReference type="SUPFAM" id="SSF53474">
    <property type="entry name" value="alpha/beta-Hydrolases"/>
    <property type="match status" value="2"/>
</dbReference>
<comment type="similarity">
    <text evidence="1">Belongs to the 'GDXG' lipolytic enzyme family.</text>
</comment>
<dbReference type="EMBL" id="JAGKQM010000005">
    <property type="protein sequence ID" value="KAH0924951.1"/>
    <property type="molecule type" value="Genomic_DNA"/>
</dbReference>
<keyword evidence="2" id="KW-0378">Hydrolase</keyword>
<dbReference type="InterPro" id="IPR002168">
    <property type="entry name" value="Lipase_GDXG_HIS_AS"/>
</dbReference>
<sequence length="645" mass="71935">MIKRVSVPIDRETGACKGSYENAFELDGSDMSMEYHGSLTRHRDFPKLPPTEHSKDIPLNPNNKTFIRLFKPRNIPPPETKLPILIYFHGGGFILYSAASAPFHESCTKMADRLQTMILSVEYRLSPEHRLPAAYDDGVDAISWLRDQARNGGDRDTWLSDVDFSRCFVMGSSSGGNIVYSVALRVAEADLSPVKIRGLIMNQAFFGGVEPSDSESRLKDDRICPLTATHLPWSLCLPHGVDRDHVYSNPIKSSGAEEREKMGRFPSTLINGYGGDPLVDRQRDVAEMLKARGVHVETRFDKDGFHACELFDENKAKALYDTVEDPVPAFDAYKHLNLSINPDGSCTRNFEYPIVDPDPSPSPGKLTASKDITINLETGVTVRIFRPTNLPSNDNTIARLPILIHLHGSGWVLYPANSPANSRGCSQMASELTVIIVSVNYRLAPENRLPTQYDDALEALLWVKRQAVDKTNGEPWLRDYADFSRCYIFGSSTGANLAFQLALRSLDHDLTPLKIDGSVFYQPFYGGKARTKAELKNFADPVMPVPAIDAMWELSLPKGVDRDHRYCNPVGYLPQKEKVGRLGRCLVIGYGGDTLVDHQQDFVEMLVTAGVRVEAKFDDAGFHGIELVDPRRAVALLNMIREFIN</sequence>
<keyword evidence="5" id="KW-1185">Reference proteome</keyword>
<accession>A0ABQ8D981</accession>
<feature type="domain" description="Alpha/beta hydrolase fold-3" evidence="3">
    <location>
        <begin position="403"/>
        <end position="625"/>
    </location>
</feature>
<evidence type="ECO:0000259" key="3">
    <source>
        <dbReference type="Pfam" id="PF07859"/>
    </source>
</evidence>
<evidence type="ECO:0000313" key="4">
    <source>
        <dbReference type="EMBL" id="KAH0924951.1"/>
    </source>
</evidence>
<dbReference type="Pfam" id="PF07859">
    <property type="entry name" value="Abhydrolase_3"/>
    <property type="match status" value="2"/>
</dbReference>
<dbReference type="InterPro" id="IPR013094">
    <property type="entry name" value="AB_hydrolase_3"/>
</dbReference>
<dbReference type="Proteomes" id="UP000824890">
    <property type="component" value="Unassembled WGS sequence"/>
</dbReference>
<gene>
    <name evidence="4" type="ORF">HID58_017207</name>
</gene>
<organism evidence="4 5">
    <name type="scientific">Brassica napus</name>
    <name type="common">Rape</name>
    <dbReference type="NCBI Taxonomy" id="3708"/>
    <lineage>
        <taxon>Eukaryota</taxon>
        <taxon>Viridiplantae</taxon>
        <taxon>Streptophyta</taxon>
        <taxon>Embryophyta</taxon>
        <taxon>Tracheophyta</taxon>
        <taxon>Spermatophyta</taxon>
        <taxon>Magnoliopsida</taxon>
        <taxon>eudicotyledons</taxon>
        <taxon>Gunneridae</taxon>
        <taxon>Pentapetalae</taxon>
        <taxon>rosids</taxon>
        <taxon>malvids</taxon>
        <taxon>Brassicales</taxon>
        <taxon>Brassicaceae</taxon>
        <taxon>Brassiceae</taxon>
        <taxon>Brassica</taxon>
    </lineage>
</organism>
<reference evidence="4 5" key="1">
    <citation type="submission" date="2021-05" db="EMBL/GenBank/DDBJ databases">
        <title>Genome Assembly of Synthetic Allotetraploid Brassica napus Reveals Homoeologous Exchanges between Subgenomes.</title>
        <authorList>
            <person name="Davis J.T."/>
        </authorList>
    </citation>
    <scope>NUCLEOTIDE SEQUENCE [LARGE SCALE GENOMIC DNA]</scope>
    <source>
        <strain evidence="5">cv. Da-Ae</strain>
        <tissue evidence="4">Seedling</tissue>
    </source>
</reference>
<dbReference type="PANTHER" id="PTHR23024:SF113">
    <property type="entry name" value="CARBOXYLESTERASE 8-RELATED"/>
    <property type="match status" value="1"/>
</dbReference>
<dbReference type="InterPro" id="IPR050466">
    <property type="entry name" value="Carboxylest/Gibb_receptor"/>
</dbReference>
<evidence type="ECO:0000256" key="1">
    <source>
        <dbReference type="ARBA" id="ARBA00010515"/>
    </source>
</evidence>
<name>A0ABQ8D981_BRANA</name>
<feature type="domain" description="Alpha/beta hydrolase fold-3" evidence="3">
    <location>
        <begin position="85"/>
        <end position="308"/>
    </location>
</feature>
<dbReference type="PROSITE" id="PS01173">
    <property type="entry name" value="LIPASE_GDXG_HIS"/>
    <property type="match status" value="1"/>
</dbReference>
<evidence type="ECO:0000256" key="2">
    <source>
        <dbReference type="ARBA" id="ARBA00022801"/>
    </source>
</evidence>
<dbReference type="InterPro" id="IPR029058">
    <property type="entry name" value="AB_hydrolase_fold"/>
</dbReference>
<dbReference type="Gene3D" id="3.40.50.1820">
    <property type="entry name" value="alpha/beta hydrolase"/>
    <property type="match status" value="2"/>
</dbReference>